<name>A0AAU9WG45_9CNID</name>
<evidence type="ECO:0000256" key="2">
    <source>
        <dbReference type="ARBA" id="ARBA00022737"/>
    </source>
</evidence>
<dbReference type="Pfam" id="PF01391">
    <property type="entry name" value="Collagen"/>
    <property type="match status" value="1"/>
</dbReference>
<dbReference type="SMART" id="SM00408">
    <property type="entry name" value="IGc2"/>
    <property type="match status" value="3"/>
</dbReference>
<feature type="compositionally biased region" description="Low complexity" evidence="5">
    <location>
        <begin position="35"/>
        <end position="47"/>
    </location>
</feature>
<dbReference type="GO" id="GO:0016020">
    <property type="term" value="C:membrane"/>
    <property type="evidence" value="ECO:0007669"/>
    <property type="project" value="UniProtKB-SubCell"/>
</dbReference>
<dbReference type="InterPro" id="IPR035976">
    <property type="entry name" value="Sushi/SCR/CCP_sf"/>
</dbReference>
<dbReference type="Pfam" id="PF23283">
    <property type="entry name" value="D8C_UMOD"/>
    <property type="match status" value="1"/>
</dbReference>
<evidence type="ECO:0000256" key="4">
    <source>
        <dbReference type="PROSITE-ProRule" id="PRU00302"/>
    </source>
</evidence>
<comment type="caution">
    <text evidence="4">Lacks conserved residue(s) required for the propagation of feature annotation.</text>
</comment>
<feature type="compositionally biased region" description="Basic and acidic residues" evidence="5">
    <location>
        <begin position="66"/>
        <end position="81"/>
    </location>
</feature>
<evidence type="ECO:0000256" key="5">
    <source>
        <dbReference type="SAM" id="MobiDB-lite"/>
    </source>
</evidence>
<organism evidence="8 9">
    <name type="scientific">Pocillopora meandrina</name>
    <dbReference type="NCBI Taxonomy" id="46732"/>
    <lineage>
        <taxon>Eukaryota</taxon>
        <taxon>Metazoa</taxon>
        <taxon>Cnidaria</taxon>
        <taxon>Anthozoa</taxon>
        <taxon>Hexacorallia</taxon>
        <taxon>Scleractinia</taxon>
        <taxon>Astrocoeniina</taxon>
        <taxon>Pocilloporidae</taxon>
        <taxon>Pocillopora</taxon>
    </lineage>
</organism>
<dbReference type="InterPro" id="IPR000436">
    <property type="entry name" value="Sushi_SCR_CCP_dom"/>
</dbReference>
<dbReference type="Pfam" id="PF00084">
    <property type="entry name" value="Sushi"/>
    <property type="match status" value="1"/>
</dbReference>
<feature type="domain" description="Ig-like" evidence="6">
    <location>
        <begin position="89"/>
        <end position="170"/>
    </location>
</feature>
<feature type="domain" description="Ig-like" evidence="6">
    <location>
        <begin position="264"/>
        <end position="355"/>
    </location>
</feature>
<dbReference type="InterPro" id="IPR008160">
    <property type="entry name" value="Collagen"/>
</dbReference>
<dbReference type="Proteomes" id="UP001159428">
    <property type="component" value="Unassembled WGS sequence"/>
</dbReference>
<feature type="domain" description="Sushi" evidence="7">
    <location>
        <begin position="357"/>
        <end position="415"/>
    </location>
</feature>
<dbReference type="CDD" id="cd00033">
    <property type="entry name" value="CCP"/>
    <property type="match status" value="1"/>
</dbReference>
<feature type="domain" description="Ig-like" evidence="6">
    <location>
        <begin position="173"/>
        <end position="260"/>
    </location>
</feature>
<dbReference type="SUPFAM" id="SSF48726">
    <property type="entry name" value="Immunoglobulin"/>
    <property type="match status" value="3"/>
</dbReference>
<dbReference type="Pfam" id="PF07679">
    <property type="entry name" value="I-set"/>
    <property type="match status" value="1"/>
</dbReference>
<evidence type="ECO:0000313" key="9">
    <source>
        <dbReference type="Proteomes" id="UP001159428"/>
    </source>
</evidence>
<evidence type="ECO:0000259" key="6">
    <source>
        <dbReference type="PROSITE" id="PS50835"/>
    </source>
</evidence>
<feature type="compositionally biased region" description="Low complexity" evidence="5">
    <location>
        <begin position="1"/>
        <end position="28"/>
    </location>
</feature>
<feature type="region of interest" description="Disordered" evidence="5">
    <location>
        <begin position="1"/>
        <end position="91"/>
    </location>
</feature>
<keyword evidence="1" id="KW-0732">Signal</keyword>
<comment type="caution">
    <text evidence="8">The sequence shown here is derived from an EMBL/GenBank/DDBJ whole genome shotgun (WGS) entry which is preliminary data.</text>
</comment>
<dbReference type="PANTHER" id="PTHR44170">
    <property type="entry name" value="PROTEIN SIDEKICK"/>
    <property type="match status" value="1"/>
</dbReference>
<dbReference type="InterPro" id="IPR007110">
    <property type="entry name" value="Ig-like_dom"/>
</dbReference>
<dbReference type="InterPro" id="IPR003599">
    <property type="entry name" value="Ig_sub"/>
</dbReference>
<dbReference type="PANTHER" id="PTHR44170:SF6">
    <property type="entry name" value="CONTACTIN"/>
    <property type="match status" value="1"/>
</dbReference>
<dbReference type="InterPro" id="IPR013783">
    <property type="entry name" value="Ig-like_fold"/>
</dbReference>
<sequence>MPGANGQAGAAGTPGPPGTAGAPGANGLPGPPGPSGNAGARGSRGLRGPPGPPGRSAPTKVTRPTGDGDGKQTKEPDKKTPTFEGFSKPNITIKPPKSYIATKGDYIVLGCSADGLPKPEIIWVKKNNGRAVIGNYFTLENALPEDSGNWTCRASNLMGTDTANVELIVATEPTFSIAPVPKITAFTDQITEIKCDVEGFPSPKIEWRRQGNKELPFERHYIRNNNLYLRNPIKADEDIYMCHASNPAGSVMGGTEVTVQTYEPVEVTNVPLSIVTLQEFDAPVRVNCSARGVPMPNITWYKDGVAMPTRTIIDGDEVTGELNLERLRPEEQGDYKCVGTTSVRNEPFTYTTTIELQKCRELADPVDGYKISDDYSVVGSIVRFACNPGCMLYGSSARVCGKDGVWSGTQPYCYNVGLVAYECQHYRLLTEQDRNLMSRELLGKCDDNLAEGWYRISGSAGVQMPNACPGPGRCNTQYPGWLFGSHPHKDDGCVERMVCFGDYVSGCCELRRKVLVRNCGGFYVYKLGPTPGCNLRYCGRDAPPAVDGW</sequence>
<evidence type="ECO:0000313" key="8">
    <source>
        <dbReference type="EMBL" id="CAH3110674.1"/>
    </source>
</evidence>
<dbReference type="Pfam" id="PF13927">
    <property type="entry name" value="Ig_3"/>
    <property type="match status" value="2"/>
</dbReference>
<dbReference type="InterPro" id="IPR057774">
    <property type="entry name" value="D8C_UMOD/GP2/OIT3-like"/>
</dbReference>
<evidence type="ECO:0000259" key="7">
    <source>
        <dbReference type="PROSITE" id="PS50923"/>
    </source>
</evidence>
<dbReference type="PROSITE" id="PS50923">
    <property type="entry name" value="SUSHI"/>
    <property type="match status" value="1"/>
</dbReference>
<evidence type="ECO:0000256" key="1">
    <source>
        <dbReference type="ARBA" id="ARBA00022729"/>
    </source>
</evidence>
<dbReference type="EMBL" id="CALNXJ010000012">
    <property type="protein sequence ID" value="CAH3110674.1"/>
    <property type="molecule type" value="Genomic_DNA"/>
</dbReference>
<protein>
    <submittedName>
        <fullName evidence="8">Uncharacterized protein</fullName>
    </submittedName>
</protein>
<dbReference type="AlphaFoldDB" id="A0AAU9WG45"/>
<dbReference type="Gene3D" id="2.60.40.10">
    <property type="entry name" value="Immunoglobulins"/>
    <property type="match status" value="3"/>
</dbReference>
<dbReference type="GO" id="GO:0098609">
    <property type="term" value="P:cell-cell adhesion"/>
    <property type="evidence" value="ECO:0007669"/>
    <property type="project" value="TreeGrafter"/>
</dbReference>
<feature type="disulfide bond" evidence="4">
    <location>
        <begin position="386"/>
        <end position="413"/>
    </location>
</feature>
<dbReference type="SUPFAM" id="SSF57535">
    <property type="entry name" value="Complement control module/SCR domain"/>
    <property type="match status" value="1"/>
</dbReference>
<gene>
    <name evidence="8" type="ORF">PMEA_00003776</name>
</gene>
<dbReference type="InterPro" id="IPR036179">
    <property type="entry name" value="Ig-like_dom_sf"/>
</dbReference>
<accession>A0AAU9WG45</accession>
<proteinExistence type="predicted"/>
<dbReference type="InterPro" id="IPR003598">
    <property type="entry name" value="Ig_sub2"/>
</dbReference>
<keyword evidence="3 4" id="KW-1015">Disulfide bond</keyword>
<dbReference type="SMART" id="SM00032">
    <property type="entry name" value="CCP"/>
    <property type="match status" value="1"/>
</dbReference>
<reference evidence="8 9" key="1">
    <citation type="submission" date="2022-05" db="EMBL/GenBank/DDBJ databases">
        <authorList>
            <consortium name="Genoscope - CEA"/>
            <person name="William W."/>
        </authorList>
    </citation>
    <scope>NUCLEOTIDE SEQUENCE [LARGE SCALE GENOMIC DNA]</scope>
</reference>
<dbReference type="PROSITE" id="PS50835">
    <property type="entry name" value="IG_LIKE"/>
    <property type="match status" value="3"/>
</dbReference>
<keyword evidence="4" id="KW-0768">Sushi</keyword>
<evidence type="ECO:0000256" key="3">
    <source>
        <dbReference type="ARBA" id="ARBA00023157"/>
    </source>
</evidence>
<keyword evidence="9" id="KW-1185">Reference proteome</keyword>
<dbReference type="Gene3D" id="2.10.70.10">
    <property type="entry name" value="Complement Module, domain 1"/>
    <property type="match status" value="1"/>
</dbReference>
<dbReference type="SMART" id="SM00409">
    <property type="entry name" value="IG"/>
    <property type="match status" value="3"/>
</dbReference>
<dbReference type="InterPro" id="IPR013098">
    <property type="entry name" value="Ig_I-set"/>
</dbReference>
<keyword evidence="2" id="KW-0677">Repeat</keyword>